<name>A0A7R9JXQ3_TIMGE</name>
<gene>
    <name evidence="2" type="ORF">TGEB3V08_LOCUS5296</name>
</gene>
<evidence type="ECO:0000313" key="2">
    <source>
        <dbReference type="EMBL" id="CAD7593401.1"/>
    </source>
</evidence>
<dbReference type="EMBL" id="OE840943">
    <property type="protein sequence ID" value="CAD7593401.1"/>
    <property type="molecule type" value="Genomic_DNA"/>
</dbReference>
<proteinExistence type="predicted"/>
<accession>A0A7R9JXQ3</accession>
<feature type="compositionally biased region" description="Polar residues" evidence="1">
    <location>
        <begin position="109"/>
        <end position="125"/>
    </location>
</feature>
<evidence type="ECO:0000256" key="1">
    <source>
        <dbReference type="SAM" id="MobiDB-lite"/>
    </source>
</evidence>
<feature type="region of interest" description="Disordered" evidence="1">
    <location>
        <begin position="84"/>
        <end position="126"/>
    </location>
</feature>
<sequence>MKSAYVRFLQEEHSDLPAILFPSPVVTRWNSWFHSVLYLNDYSDALIKFLGQYENNNASVEYLLEQQRDPVAWQSVKLQMVHSDAGTKQGNGTANQTRRLSSPGFMRTALSSRRSRGSPTDSTSLPAKLKSDNWEYWHSRATHISGPTAINGHHPSSTEESVVKKTSGLKKMVKKFF</sequence>
<dbReference type="AlphaFoldDB" id="A0A7R9JXQ3"/>
<organism evidence="2">
    <name type="scientific">Timema genevievae</name>
    <name type="common">Walking stick</name>
    <dbReference type="NCBI Taxonomy" id="629358"/>
    <lineage>
        <taxon>Eukaryota</taxon>
        <taxon>Metazoa</taxon>
        <taxon>Ecdysozoa</taxon>
        <taxon>Arthropoda</taxon>
        <taxon>Hexapoda</taxon>
        <taxon>Insecta</taxon>
        <taxon>Pterygota</taxon>
        <taxon>Neoptera</taxon>
        <taxon>Polyneoptera</taxon>
        <taxon>Phasmatodea</taxon>
        <taxon>Timematodea</taxon>
        <taxon>Timematoidea</taxon>
        <taxon>Timematidae</taxon>
        <taxon>Timema</taxon>
    </lineage>
</organism>
<reference evidence="2" key="1">
    <citation type="submission" date="2020-11" db="EMBL/GenBank/DDBJ databases">
        <authorList>
            <person name="Tran Van P."/>
        </authorList>
    </citation>
    <scope>NUCLEOTIDE SEQUENCE</scope>
</reference>
<feature type="compositionally biased region" description="Polar residues" evidence="1">
    <location>
        <begin position="86"/>
        <end position="100"/>
    </location>
</feature>
<protein>
    <submittedName>
        <fullName evidence="2">Uncharacterized protein</fullName>
    </submittedName>
</protein>